<sequence length="46" mass="5686">MIWIVVIFIFYFSHLNNNPENAIHPDVWRFIWLWVDTPCIKSRKKP</sequence>
<accession>A0A248UH65</accession>
<dbReference type="EMBL" id="CP022604">
    <property type="protein sequence ID" value="ASV86167.1"/>
    <property type="molecule type" value="Genomic_DNA"/>
</dbReference>
<evidence type="ECO:0000313" key="1">
    <source>
        <dbReference type="EMBL" id="ASV86167.1"/>
    </source>
</evidence>
<name>A0A248UH65_9HYPH</name>
<dbReference type="Proteomes" id="UP000215256">
    <property type="component" value="Chromosome 1"/>
</dbReference>
<reference evidence="1 2" key="1">
    <citation type="submission" date="2017-07" db="EMBL/GenBank/DDBJ databases">
        <title>Phylogenetic study on the rhizospheric bacterium Ochrobactrum sp. A44.</title>
        <authorList>
            <person name="Krzyzanowska D.M."/>
            <person name="Ossowicki A."/>
            <person name="Rajewska M."/>
            <person name="Maciag T."/>
            <person name="Kaczynski Z."/>
            <person name="Czerwicka M."/>
            <person name="Jafra S."/>
        </authorList>
    </citation>
    <scope>NUCLEOTIDE SEQUENCE [LARGE SCALE GENOMIC DNA]</scope>
    <source>
        <strain evidence="1 2">A44</strain>
    </source>
</reference>
<evidence type="ECO:0000313" key="2">
    <source>
        <dbReference type="Proteomes" id="UP000215256"/>
    </source>
</evidence>
<protein>
    <submittedName>
        <fullName evidence="1">Uncharacterized protein</fullName>
    </submittedName>
</protein>
<dbReference type="KEGG" id="och:CES85_0926"/>
<gene>
    <name evidence="1" type="ORF">CES85_0926</name>
</gene>
<proteinExistence type="predicted"/>
<dbReference type="AlphaFoldDB" id="A0A248UH65"/>
<organism evidence="1 2">
    <name type="scientific">Ochrobactrum quorumnocens</name>
    <dbReference type="NCBI Taxonomy" id="271865"/>
    <lineage>
        <taxon>Bacteria</taxon>
        <taxon>Pseudomonadati</taxon>
        <taxon>Pseudomonadota</taxon>
        <taxon>Alphaproteobacteria</taxon>
        <taxon>Hyphomicrobiales</taxon>
        <taxon>Brucellaceae</taxon>
        <taxon>Brucella/Ochrobactrum group</taxon>
        <taxon>Ochrobactrum</taxon>
    </lineage>
</organism>